<keyword evidence="2" id="KW-1185">Reference proteome</keyword>
<dbReference type="AlphaFoldDB" id="A0A212EL26"/>
<dbReference type="InParanoid" id="A0A212EL26"/>
<gene>
    <name evidence="1" type="ORF">KGM_204958</name>
</gene>
<comment type="caution">
    <text evidence="1">The sequence shown here is derived from an EMBL/GenBank/DDBJ whole genome shotgun (WGS) entry which is preliminary data.</text>
</comment>
<accession>A0A212EL26</accession>
<dbReference type="Proteomes" id="UP000007151">
    <property type="component" value="Unassembled WGS sequence"/>
</dbReference>
<organism evidence="1 2">
    <name type="scientific">Danaus plexippus plexippus</name>
    <dbReference type="NCBI Taxonomy" id="278856"/>
    <lineage>
        <taxon>Eukaryota</taxon>
        <taxon>Metazoa</taxon>
        <taxon>Ecdysozoa</taxon>
        <taxon>Arthropoda</taxon>
        <taxon>Hexapoda</taxon>
        <taxon>Insecta</taxon>
        <taxon>Pterygota</taxon>
        <taxon>Neoptera</taxon>
        <taxon>Endopterygota</taxon>
        <taxon>Lepidoptera</taxon>
        <taxon>Glossata</taxon>
        <taxon>Ditrysia</taxon>
        <taxon>Papilionoidea</taxon>
        <taxon>Nymphalidae</taxon>
        <taxon>Danainae</taxon>
        <taxon>Danaini</taxon>
        <taxon>Danaina</taxon>
        <taxon>Danaus</taxon>
        <taxon>Danaus</taxon>
    </lineage>
</organism>
<protein>
    <submittedName>
        <fullName evidence="1">Uncharacterized protein</fullName>
    </submittedName>
</protein>
<dbReference type="EMBL" id="AGBW02014162">
    <property type="protein sequence ID" value="OWR42168.1"/>
    <property type="molecule type" value="Genomic_DNA"/>
</dbReference>
<evidence type="ECO:0000313" key="2">
    <source>
        <dbReference type="Proteomes" id="UP000007151"/>
    </source>
</evidence>
<sequence length="90" mass="10294">MLDFVPILRLMRWKPQFDSDDDLPLTEWIQPIYVDQLTLIVPYVLPSGPVEGFVKLLDMEGHTAEQLAQSLLDFSSKNGIDMKDCRGTKL</sequence>
<dbReference type="STRING" id="278856.A0A212EL26"/>
<dbReference type="KEGG" id="dpl:KGM_204958"/>
<proteinExistence type="predicted"/>
<name>A0A212EL26_DANPL</name>
<evidence type="ECO:0000313" key="1">
    <source>
        <dbReference type="EMBL" id="OWR42168.1"/>
    </source>
</evidence>
<reference evidence="1 2" key="1">
    <citation type="journal article" date="2011" name="Cell">
        <title>The monarch butterfly genome yields insights into long-distance migration.</title>
        <authorList>
            <person name="Zhan S."/>
            <person name="Merlin C."/>
            <person name="Boore J.L."/>
            <person name="Reppert S.M."/>
        </authorList>
    </citation>
    <scope>NUCLEOTIDE SEQUENCE [LARGE SCALE GENOMIC DNA]</scope>
    <source>
        <strain evidence="1">F-2</strain>
    </source>
</reference>